<evidence type="ECO:0000259" key="4">
    <source>
        <dbReference type="Pfam" id="PF11611"/>
    </source>
</evidence>
<keyword evidence="6" id="KW-1185">Reference proteome</keyword>
<feature type="transmembrane region" description="Helical" evidence="3">
    <location>
        <begin position="51"/>
        <end position="71"/>
    </location>
</feature>
<reference evidence="5 6" key="1">
    <citation type="submission" date="2020-01" db="EMBL/GenBank/DDBJ databases">
        <title>Insect and environment-associated Actinomycetes.</title>
        <authorList>
            <person name="Currrie C."/>
            <person name="Chevrette M."/>
            <person name="Carlson C."/>
            <person name="Stubbendieck R."/>
            <person name="Wendt-Pienkowski E."/>
        </authorList>
    </citation>
    <scope>NUCLEOTIDE SEQUENCE [LARGE SCALE GENOMIC DNA]</scope>
    <source>
        <strain evidence="5 6">SID8189</strain>
    </source>
</reference>
<dbReference type="InterPro" id="IPR029051">
    <property type="entry name" value="DUF4352"/>
</dbReference>
<keyword evidence="3" id="KW-0472">Membrane</keyword>
<dbReference type="Proteomes" id="UP000471745">
    <property type="component" value="Unassembled WGS sequence"/>
</dbReference>
<dbReference type="InterPro" id="IPR029050">
    <property type="entry name" value="Immunoprotect_excell_Ig-like"/>
</dbReference>
<dbReference type="Gene3D" id="2.60.40.1240">
    <property type="match status" value="1"/>
</dbReference>
<name>A0A9X5CSN3_9ACTN</name>
<feature type="region of interest" description="Disordered" evidence="2">
    <location>
        <begin position="71"/>
        <end position="109"/>
    </location>
</feature>
<keyword evidence="3" id="KW-0812">Transmembrane</keyword>
<evidence type="ECO:0000256" key="1">
    <source>
        <dbReference type="ARBA" id="ARBA00022729"/>
    </source>
</evidence>
<organism evidence="5 6">
    <name type="scientific">Actinospica acidiphila</name>
    <dbReference type="NCBI Taxonomy" id="304899"/>
    <lineage>
        <taxon>Bacteria</taxon>
        <taxon>Bacillati</taxon>
        <taxon>Actinomycetota</taxon>
        <taxon>Actinomycetes</taxon>
        <taxon>Catenulisporales</taxon>
        <taxon>Actinospicaceae</taxon>
        <taxon>Actinospica</taxon>
    </lineage>
</organism>
<dbReference type="Pfam" id="PF11611">
    <property type="entry name" value="DUF4352"/>
    <property type="match status" value="1"/>
</dbReference>
<feature type="compositionally biased region" description="Low complexity" evidence="2">
    <location>
        <begin position="1"/>
        <end position="13"/>
    </location>
</feature>
<evidence type="ECO:0000313" key="5">
    <source>
        <dbReference type="EMBL" id="NEC52718.1"/>
    </source>
</evidence>
<keyword evidence="1" id="KW-0732">Signal</keyword>
<comment type="caution">
    <text evidence="5">The sequence shown here is derived from an EMBL/GenBank/DDBJ whole genome shotgun (WGS) entry which is preliminary data.</text>
</comment>
<dbReference type="AlphaFoldDB" id="A0A9X5CSN3"/>
<feature type="compositionally biased region" description="Pro residues" evidence="2">
    <location>
        <begin position="14"/>
        <end position="42"/>
    </location>
</feature>
<proteinExistence type="predicted"/>
<keyword evidence="3" id="KW-1133">Transmembrane helix</keyword>
<dbReference type="EMBL" id="JAAGNA010001035">
    <property type="protein sequence ID" value="NEC52718.1"/>
    <property type="molecule type" value="Genomic_DNA"/>
</dbReference>
<dbReference type="SUPFAM" id="SSF81995">
    <property type="entry name" value="beta-sandwich domain of Sec23/24"/>
    <property type="match status" value="1"/>
</dbReference>
<sequence>MTQPNDPNQQPPHANQPPHPGGQQPYPQPPGYGFPGSPPPPPAKKRRFLKFAGFGCAGVLGLVVVIAALSASGDDSGDGGNTAADSSVSAKENSPKKKEAQQGGGPVKVTAERAEFSKSILADGSDYTSVRVTVVNDGDDEVSVNPLYFTITDTDGTKHTAELGVDEEQIDTVDLAPGENISGTVTGKGTFTPKYVTYTDGLLGDPTRVNVS</sequence>
<evidence type="ECO:0000313" key="6">
    <source>
        <dbReference type="Proteomes" id="UP000471745"/>
    </source>
</evidence>
<evidence type="ECO:0000256" key="3">
    <source>
        <dbReference type="SAM" id="Phobius"/>
    </source>
</evidence>
<evidence type="ECO:0000256" key="2">
    <source>
        <dbReference type="SAM" id="MobiDB-lite"/>
    </source>
</evidence>
<feature type="domain" description="DUF4352" evidence="4">
    <location>
        <begin position="122"/>
        <end position="185"/>
    </location>
</feature>
<protein>
    <submittedName>
        <fullName evidence="5">DUF4352 domain-containing protein</fullName>
    </submittedName>
</protein>
<feature type="region of interest" description="Disordered" evidence="2">
    <location>
        <begin position="1"/>
        <end position="46"/>
    </location>
</feature>
<accession>A0A9X5CSN3</accession>
<dbReference type="RefSeq" id="WP_163091203.1">
    <property type="nucleotide sequence ID" value="NZ_JAAGNA010001035.1"/>
</dbReference>
<gene>
    <name evidence="5" type="ORF">G3I18_29835</name>
</gene>